<evidence type="ECO:0000256" key="7">
    <source>
        <dbReference type="ARBA" id="ARBA00023022"/>
    </source>
</evidence>
<accession>A0A2U9AX70</accession>
<protein>
    <submittedName>
        <fullName evidence="9">Hamp1 HAMP</fullName>
    </submittedName>
</protein>
<dbReference type="STRING" id="52904.ENSSMAP00000008245"/>
<keyword evidence="6" id="KW-0732">Signal</keyword>
<evidence type="ECO:0000256" key="1">
    <source>
        <dbReference type="ARBA" id="ARBA00004613"/>
    </source>
</evidence>
<evidence type="ECO:0000256" key="6">
    <source>
        <dbReference type="ARBA" id="ARBA00022729"/>
    </source>
</evidence>
<comment type="subcellular location">
    <subcellularLocation>
        <location evidence="1">Secreted</location>
    </subcellularLocation>
</comment>
<keyword evidence="7" id="KW-0044">Antibiotic</keyword>
<keyword evidence="4" id="KW-0929">Antimicrobial</keyword>
<keyword evidence="5" id="KW-0372">Hormone</keyword>
<reference evidence="9 10" key="1">
    <citation type="submission" date="2017-12" db="EMBL/GenBank/DDBJ databases">
        <title>Integrating genomic resources of turbot (Scophthalmus maximus) in depth evaluation of genetic and physical mapping variation across individuals.</title>
        <authorList>
            <person name="Martinez P."/>
        </authorList>
    </citation>
    <scope>NUCLEOTIDE SEQUENCE [LARGE SCALE GENOMIC DNA]</scope>
</reference>
<evidence type="ECO:0000313" key="9">
    <source>
        <dbReference type="EMBL" id="AWO96254.1"/>
    </source>
</evidence>
<dbReference type="AlphaFoldDB" id="A0A2U9AX70"/>
<gene>
    <name evidence="9" type="ORF">SMAX5B_003720</name>
</gene>
<evidence type="ECO:0000256" key="3">
    <source>
        <dbReference type="ARBA" id="ARBA00022525"/>
    </source>
</evidence>
<sequence>MPSTGKKKKGEWRLLSHTHGVRHELSHADNDLVLLSHPGWWIFQSVSFATVKDFLLQPSQPCHTLTHAALAFCSGNSQCSFLNLLRDKVTSEVTLVLAFVCILESSAVPFPGVQELEEAGSNDTPAAAHQETSMEPWTVPSHIRQKRQSHISLCRWCCNCCKANKGCGFCCKF</sequence>
<dbReference type="GO" id="GO:0005576">
    <property type="term" value="C:extracellular region"/>
    <property type="evidence" value="ECO:0007669"/>
    <property type="project" value="UniProtKB-SubCell"/>
</dbReference>
<organism evidence="9 10">
    <name type="scientific">Scophthalmus maximus</name>
    <name type="common">Turbot</name>
    <name type="synonym">Psetta maxima</name>
    <dbReference type="NCBI Taxonomy" id="52904"/>
    <lineage>
        <taxon>Eukaryota</taxon>
        <taxon>Metazoa</taxon>
        <taxon>Chordata</taxon>
        <taxon>Craniata</taxon>
        <taxon>Vertebrata</taxon>
        <taxon>Euteleostomi</taxon>
        <taxon>Actinopterygii</taxon>
        <taxon>Neopterygii</taxon>
        <taxon>Teleostei</taxon>
        <taxon>Neoteleostei</taxon>
        <taxon>Acanthomorphata</taxon>
        <taxon>Carangaria</taxon>
        <taxon>Pleuronectiformes</taxon>
        <taxon>Pleuronectoidei</taxon>
        <taxon>Scophthalmidae</taxon>
        <taxon>Scophthalmus</taxon>
    </lineage>
</organism>
<evidence type="ECO:0000313" key="10">
    <source>
        <dbReference type="Proteomes" id="UP000246464"/>
    </source>
</evidence>
<dbReference type="GO" id="GO:0006879">
    <property type="term" value="P:intracellular iron ion homeostasis"/>
    <property type="evidence" value="ECO:0007669"/>
    <property type="project" value="InterPro"/>
</dbReference>
<dbReference type="PANTHER" id="PTHR16877">
    <property type="entry name" value="HEPCIDIN"/>
    <property type="match status" value="1"/>
</dbReference>
<evidence type="ECO:0000256" key="8">
    <source>
        <dbReference type="ARBA" id="ARBA00023157"/>
    </source>
</evidence>
<dbReference type="Pfam" id="PF06446">
    <property type="entry name" value="Hepcidin"/>
    <property type="match status" value="1"/>
</dbReference>
<keyword evidence="8" id="KW-1015">Disulfide bond</keyword>
<dbReference type="GO" id="GO:0042742">
    <property type="term" value="P:defense response to bacterium"/>
    <property type="evidence" value="ECO:0007669"/>
    <property type="project" value="UniProtKB-KW"/>
</dbReference>
<name>A0A2U9AX70_SCOMX</name>
<evidence type="ECO:0000256" key="2">
    <source>
        <dbReference type="ARBA" id="ARBA00008022"/>
    </source>
</evidence>
<evidence type="ECO:0000256" key="5">
    <source>
        <dbReference type="ARBA" id="ARBA00022702"/>
    </source>
</evidence>
<proteinExistence type="inferred from homology"/>
<dbReference type="GO" id="GO:0005179">
    <property type="term" value="F:hormone activity"/>
    <property type="evidence" value="ECO:0007669"/>
    <property type="project" value="UniProtKB-KW"/>
</dbReference>
<comment type="similarity">
    <text evidence="2">Belongs to the hepcidin family.</text>
</comment>
<dbReference type="EMBL" id="CP026243">
    <property type="protein sequence ID" value="AWO96254.1"/>
    <property type="molecule type" value="Genomic_DNA"/>
</dbReference>
<keyword evidence="3" id="KW-0964">Secreted</keyword>
<dbReference type="InterPro" id="IPR010500">
    <property type="entry name" value="Hepcidin"/>
</dbReference>
<keyword evidence="10" id="KW-1185">Reference proteome</keyword>
<evidence type="ECO:0000256" key="4">
    <source>
        <dbReference type="ARBA" id="ARBA00022529"/>
    </source>
</evidence>
<dbReference type="PANTHER" id="PTHR16877:SF0">
    <property type="entry name" value="HEPCIDIN"/>
    <property type="match status" value="1"/>
</dbReference>
<dbReference type="Proteomes" id="UP000246464">
    <property type="component" value="Chromosome 1"/>
</dbReference>